<evidence type="ECO:0000256" key="6">
    <source>
        <dbReference type="PIRNR" id="PIRNR000077"/>
    </source>
</evidence>
<dbReference type="PANTHER" id="PTHR45663:SF11">
    <property type="entry name" value="GEO12009P1"/>
    <property type="match status" value="1"/>
</dbReference>
<keyword evidence="2" id="KW-0813">Transport</keyword>
<dbReference type="CDD" id="cd02947">
    <property type="entry name" value="TRX_family"/>
    <property type="match status" value="1"/>
</dbReference>
<feature type="site" description="Deprotonates C-terminal active site Cys" evidence="7">
    <location>
        <position position="23"/>
    </location>
</feature>
<feature type="active site" description="Nucleophile" evidence="7">
    <location>
        <position position="32"/>
    </location>
</feature>
<sequence>MLELNKENFDSEVLESDGIVVVDFWSESCDPCKELMPEVEKLAEEYGDKAKFAKLNIKGNRRLAMKQQVMGLPSIVFYVDGEKTEHLSGDDLEPADIEATLNELLG</sequence>
<dbReference type="NCBIfam" id="NF047697">
    <property type="entry name" value="ThioredTrxAClost"/>
    <property type="match status" value="1"/>
</dbReference>
<feature type="active site" description="Nucleophile" evidence="7">
    <location>
        <position position="29"/>
    </location>
</feature>
<comment type="caution">
    <text evidence="10">The sequence shown here is derived from an EMBL/GenBank/DDBJ whole genome shotgun (WGS) entry which is preliminary data.</text>
</comment>
<keyword evidence="5 8" id="KW-0676">Redox-active center</keyword>
<proteinExistence type="inferred from homology"/>
<evidence type="ECO:0000256" key="8">
    <source>
        <dbReference type="PIRSR" id="PIRSR000077-4"/>
    </source>
</evidence>
<dbReference type="PIRSF" id="PIRSF000077">
    <property type="entry name" value="Thioredoxin"/>
    <property type="match status" value="1"/>
</dbReference>
<evidence type="ECO:0000313" key="10">
    <source>
        <dbReference type="EMBL" id="MBF8437916.1"/>
    </source>
</evidence>
<evidence type="ECO:0000256" key="5">
    <source>
        <dbReference type="ARBA" id="ARBA00023284"/>
    </source>
</evidence>
<evidence type="ECO:0000256" key="1">
    <source>
        <dbReference type="ARBA" id="ARBA00008987"/>
    </source>
</evidence>
<gene>
    <name evidence="10" type="ORF">I0Q91_12545</name>
</gene>
<dbReference type="GO" id="GO:0015035">
    <property type="term" value="F:protein-disulfide reductase activity"/>
    <property type="evidence" value="ECO:0007669"/>
    <property type="project" value="InterPro"/>
</dbReference>
<dbReference type="Proteomes" id="UP000621436">
    <property type="component" value="Unassembled WGS sequence"/>
</dbReference>
<evidence type="ECO:0000259" key="9">
    <source>
        <dbReference type="PROSITE" id="PS51352"/>
    </source>
</evidence>
<dbReference type="PANTHER" id="PTHR45663">
    <property type="entry name" value="GEO12009P1"/>
    <property type="match status" value="1"/>
</dbReference>
<dbReference type="InterPro" id="IPR036249">
    <property type="entry name" value="Thioredoxin-like_sf"/>
</dbReference>
<dbReference type="SUPFAM" id="SSF52833">
    <property type="entry name" value="Thioredoxin-like"/>
    <property type="match status" value="1"/>
</dbReference>
<comment type="similarity">
    <text evidence="1 6">Belongs to the thioredoxin family.</text>
</comment>
<dbReference type="Gene3D" id="3.40.30.10">
    <property type="entry name" value="Glutaredoxin"/>
    <property type="match status" value="1"/>
</dbReference>
<reference evidence="10" key="1">
    <citation type="submission" date="2020-11" db="EMBL/GenBank/DDBJ databases">
        <title>Halonatronomonas betainensis gen. nov., sp. nov. a novel haloalkaliphilic representative of the family Halanaerobiacae capable of betaine degradation.</title>
        <authorList>
            <person name="Boltyanskaya Y."/>
            <person name="Kevbrin V."/>
            <person name="Detkova E."/>
            <person name="Grouzdev D.S."/>
            <person name="Koziaeva V."/>
            <person name="Zhilina T."/>
        </authorList>
    </citation>
    <scope>NUCLEOTIDE SEQUENCE</scope>
    <source>
        <strain evidence="10">Z-7014</strain>
    </source>
</reference>
<keyword evidence="3" id="KW-0249">Electron transport</keyword>
<feature type="domain" description="Thioredoxin" evidence="9">
    <location>
        <begin position="1"/>
        <end position="106"/>
    </location>
</feature>
<keyword evidence="11" id="KW-1185">Reference proteome</keyword>
<feature type="site" description="Contributes to redox potential value" evidence="7">
    <location>
        <position position="30"/>
    </location>
</feature>
<dbReference type="Pfam" id="PF00085">
    <property type="entry name" value="Thioredoxin"/>
    <property type="match status" value="1"/>
</dbReference>
<evidence type="ECO:0000256" key="2">
    <source>
        <dbReference type="ARBA" id="ARBA00022448"/>
    </source>
</evidence>
<evidence type="ECO:0000256" key="4">
    <source>
        <dbReference type="ARBA" id="ARBA00023157"/>
    </source>
</evidence>
<dbReference type="GO" id="GO:0005737">
    <property type="term" value="C:cytoplasm"/>
    <property type="evidence" value="ECO:0007669"/>
    <property type="project" value="TreeGrafter"/>
</dbReference>
<dbReference type="InterPro" id="IPR013766">
    <property type="entry name" value="Thioredoxin_domain"/>
</dbReference>
<evidence type="ECO:0000313" key="11">
    <source>
        <dbReference type="Proteomes" id="UP000621436"/>
    </source>
</evidence>
<dbReference type="AlphaFoldDB" id="A0A931AU19"/>
<evidence type="ECO:0000256" key="7">
    <source>
        <dbReference type="PIRSR" id="PIRSR000077-1"/>
    </source>
</evidence>
<feature type="disulfide bond" description="Redox-active" evidence="8">
    <location>
        <begin position="29"/>
        <end position="32"/>
    </location>
</feature>
<dbReference type="RefSeq" id="WP_270454976.1">
    <property type="nucleotide sequence ID" value="NZ_JADPIE010000008.1"/>
</dbReference>
<organism evidence="10 11">
    <name type="scientific">Halonatronomonas betaini</name>
    <dbReference type="NCBI Taxonomy" id="2778430"/>
    <lineage>
        <taxon>Bacteria</taxon>
        <taxon>Bacillati</taxon>
        <taxon>Bacillota</taxon>
        <taxon>Clostridia</taxon>
        <taxon>Halanaerobiales</taxon>
        <taxon>Halarsenatibacteraceae</taxon>
        <taxon>Halonatronomonas</taxon>
    </lineage>
</organism>
<protein>
    <recommendedName>
        <fullName evidence="6">Thioredoxin</fullName>
    </recommendedName>
</protein>
<feature type="site" description="Contributes to redox potential value" evidence="7">
    <location>
        <position position="31"/>
    </location>
</feature>
<name>A0A931AU19_9FIRM</name>
<evidence type="ECO:0000256" key="3">
    <source>
        <dbReference type="ARBA" id="ARBA00022982"/>
    </source>
</evidence>
<dbReference type="EMBL" id="JADPIE010000008">
    <property type="protein sequence ID" value="MBF8437916.1"/>
    <property type="molecule type" value="Genomic_DNA"/>
</dbReference>
<dbReference type="InterPro" id="IPR005746">
    <property type="entry name" value="Thioredoxin"/>
</dbReference>
<dbReference type="PROSITE" id="PS51352">
    <property type="entry name" value="THIOREDOXIN_2"/>
    <property type="match status" value="1"/>
</dbReference>
<accession>A0A931AU19</accession>
<keyword evidence="4 8" id="KW-1015">Disulfide bond</keyword>